<feature type="transmembrane region" description="Helical" evidence="1">
    <location>
        <begin position="129"/>
        <end position="152"/>
    </location>
</feature>
<feature type="transmembrane region" description="Helical" evidence="1">
    <location>
        <begin position="189"/>
        <end position="206"/>
    </location>
</feature>
<feature type="transmembrane region" description="Helical" evidence="1">
    <location>
        <begin position="73"/>
        <end position="90"/>
    </location>
</feature>
<dbReference type="PANTHER" id="PTHR14969">
    <property type="entry name" value="SPHINGOSINE-1-PHOSPHATE PHOSPHOHYDROLASE"/>
    <property type="match status" value="1"/>
</dbReference>
<feature type="transmembrane region" description="Helical" evidence="1">
    <location>
        <begin position="96"/>
        <end position="117"/>
    </location>
</feature>
<dbReference type="SMART" id="SM00014">
    <property type="entry name" value="acidPPc"/>
    <property type="match status" value="1"/>
</dbReference>
<gene>
    <name evidence="3" type="ORF">GCM10011482_22240</name>
</gene>
<feature type="transmembrane region" description="Helical" evidence="1">
    <location>
        <begin position="238"/>
        <end position="256"/>
    </location>
</feature>
<dbReference type="Gene3D" id="1.20.144.10">
    <property type="entry name" value="Phosphatidic acid phosphatase type 2/haloperoxidase"/>
    <property type="match status" value="1"/>
</dbReference>
<keyword evidence="1" id="KW-0472">Membrane</keyword>
<dbReference type="RefSeq" id="WP_188368396.1">
    <property type="nucleotide sequence ID" value="NZ_BMDT01000012.1"/>
</dbReference>
<sequence length="266" mass="30382">MKKTQSLLTVLFVLLLGMFTFQDLAISNVLFNPESTFGWFFESFGELILAYMGAFSAFALLKINWKKSWWKKIGFGLLAVYNVLTGAFLSKVHLDLTMIIFVLLLVIYFVVFGYLATRIQEKDYEVVRKIAIVGVILSLAPIVIVTLLKMLWGRERYRAMTDPATQFTPWYAIQKFTTDNERMSFPSGHAANSATMVWITLLPLWLKGLKKYETLIVWFTGAWIACVMLSRVIVGAHFASDVLMGATITLMLFYVLKNKFFGKEIN</sequence>
<dbReference type="SUPFAM" id="SSF48317">
    <property type="entry name" value="Acid phosphatase/Vanadium-dependent haloperoxidase"/>
    <property type="match status" value="1"/>
</dbReference>
<feature type="transmembrane region" description="Helical" evidence="1">
    <location>
        <begin position="37"/>
        <end position="61"/>
    </location>
</feature>
<dbReference type="Pfam" id="PF01569">
    <property type="entry name" value="PAP2"/>
    <property type="match status" value="1"/>
</dbReference>
<evidence type="ECO:0000259" key="2">
    <source>
        <dbReference type="SMART" id="SM00014"/>
    </source>
</evidence>
<keyword evidence="1" id="KW-1133">Transmembrane helix</keyword>
<keyword evidence="4" id="KW-1185">Reference proteome</keyword>
<feature type="transmembrane region" description="Helical" evidence="1">
    <location>
        <begin position="215"/>
        <end position="232"/>
    </location>
</feature>
<dbReference type="AlphaFoldDB" id="A0A917JIP4"/>
<dbReference type="Proteomes" id="UP000622610">
    <property type="component" value="Unassembled WGS sequence"/>
</dbReference>
<evidence type="ECO:0000313" key="4">
    <source>
        <dbReference type="Proteomes" id="UP000622610"/>
    </source>
</evidence>
<dbReference type="EMBL" id="BMDT01000012">
    <property type="protein sequence ID" value="GGI66570.1"/>
    <property type="molecule type" value="Genomic_DNA"/>
</dbReference>
<accession>A0A917JIP4</accession>
<reference evidence="3" key="2">
    <citation type="submission" date="2020-09" db="EMBL/GenBank/DDBJ databases">
        <authorList>
            <person name="Sun Q."/>
            <person name="Sedlacek I."/>
        </authorList>
    </citation>
    <scope>NUCLEOTIDE SEQUENCE</scope>
    <source>
        <strain evidence="3">CCM 8433</strain>
    </source>
</reference>
<reference evidence="3" key="1">
    <citation type="journal article" date="2014" name="Int. J. Syst. Evol. Microbiol.">
        <title>Complete genome sequence of Corynebacterium casei LMG S-19264T (=DSM 44701T), isolated from a smear-ripened cheese.</title>
        <authorList>
            <consortium name="US DOE Joint Genome Institute (JGI-PGF)"/>
            <person name="Walter F."/>
            <person name="Albersmeier A."/>
            <person name="Kalinowski J."/>
            <person name="Ruckert C."/>
        </authorList>
    </citation>
    <scope>NUCLEOTIDE SEQUENCE</scope>
    <source>
        <strain evidence="3">CCM 8433</strain>
    </source>
</reference>
<evidence type="ECO:0000256" key="1">
    <source>
        <dbReference type="SAM" id="Phobius"/>
    </source>
</evidence>
<dbReference type="InterPro" id="IPR000326">
    <property type="entry name" value="PAP2/HPO"/>
</dbReference>
<dbReference type="PANTHER" id="PTHR14969:SF13">
    <property type="entry name" value="AT30094P"/>
    <property type="match status" value="1"/>
</dbReference>
<proteinExistence type="predicted"/>
<protein>
    <recommendedName>
        <fullName evidence="2">Phosphatidic acid phosphatase type 2/haloperoxidase domain-containing protein</fullName>
    </recommendedName>
</protein>
<comment type="caution">
    <text evidence="3">The sequence shown here is derived from an EMBL/GenBank/DDBJ whole genome shotgun (WGS) entry which is preliminary data.</text>
</comment>
<evidence type="ECO:0000313" key="3">
    <source>
        <dbReference type="EMBL" id="GGI66570.1"/>
    </source>
</evidence>
<dbReference type="InterPro" id="IPR036938">
    <property type="entry name" value="PAP2/HPO_sf"/>
</dbReference>
<name>A0A917JIP4_9ENTE</name>
<keyword evidence="1" id="KW-0812">Transmembrane</keyword>
<dbReference type="CDD" id="cd01610">
    <property type="entry name" value="PAP2_like"/>
    <property type="match status" value="1"/>
</dbReference>
<feature type="domain" description="Phosphatidic acid phosphatase type 2/haloperoxidase" evidence="2">
    <location>
        <begin position="127"/>
        <end position="257"/>
    </location>
</feature>
<organism evidence="3 4">
    <name type="scientific">Enterococcus alcedinis</name>
    <dbReference type="NCBI Taxonomy" id="1274384"/>
    <lineage>
        <taxon>Bacteria</taxon>
        <taxon>Bacillati</taxon>
        <taxon>Bacillota</taxon>
        <taxon>Bacilli</taxon>
        <taxon>Lactobacillales</taxon>
        <taxon>Enterococcaceae</taxon>
        <taxon>Enterococcus</taxon>
    </lineage>
</organism>